<evidence type="ECO:0000313" key="2">
    <source>
        <dbReference type="EMBL" id="SVC43695.1"/>
    </source>
</evidence>
<feature type="transmembrane region" description="Helical" evidence="1">
    <location>
        <begin position="57"/>
        <end position="81"/>
    </location>
</feature>
<dbReference type="EMBL" id="UINC01091153">
    <property type="protein sequence ID" value="SVC43695.1"/>
    <property type="molecule type" value="Genomic_DNA"/>
</dbReference>
<protein>
    <recommendedName>
        <fullName evidence="3">Transmembrane protein</fullName>
    </recommendedName>
</protein>
<keyword evidence="1" id="KW-0812">Transmembrane</keyword>
<evidence type="ECO:0000256" key="1">
    <source>
        <dbReference type="SAM" id="Phobius"/>
    </source>
</evidence>
<accession>A0A382M6U4</accession>
<name>A0A382M6U4_9ZZZZ</name>
<keyword evidence="1" id="KW-1133">Transmembrane helix</keyword>
<feature type="transmembrane region" description="Helical" evidence="1">
    <location>
        <begin position="30"/>
        <end position="51"/>
    </location>
</feature>
<dbReference type="AlphaFoldDB" id="A0A382M6U4"/>
<organism evidence="2">
    <name type="scientific">marine metagenome</name>
    <dbReference type="NCBI Taxonomy" id="408172"/>
    <lineage>
        <taxon>unclassified sequences</taxon>
        <taxon>metagenomes</taxon>
        <taxon>ecological metagenomes</taxon>
    </lineage>
</organism>
<keyword evidence="1" id="KW-0472">Membrane</keyword>
<proteinExistence type="predicted"/>
<sequence length="86" mass="9570">MEHRKSVAGGRNFLEIGKTWGRKCSIMSNVVWFCPLVSGQLVKILVFWLVVDVDLKILALIGAIWGLVIFGRGLFVCGIVGRFGYN</sequence>
<evidence type="ECO:0008006" key="3">
    <source>
        <dbReference type="Google" id="ProtNLM"/>
    </source>
</evidence>
<gene>
    <name evidence="2" type="ORF">METZ01_LOCUS296549</name>
</gene>
<reference evidence="2" key="1">
    <citation type="submission" date="2018-05" db="EMBL/GenBank/DDBJ databases">
        <authorList>
            <person name="Lanie J.A."/>
            <person name="Ng W.-L."/>
            <person name="Kazmierczak K.M."/>
            <person name="Andrzejewski T.M."/>
            <person name="Davidsen T.M."/>
            <person name="Wayne K.J."/>
            <person name="Tettelin H."/>
            <person name="Glass J.I."/>
            <person name="Rusch D."/>
            <person name="Podicherti R."/>
            <person name="Tsui H.-C.T."/>
            <person name="Winkler M.E."/>
        </authorList>
    </citation>
    <scope>NUCLEOTIDE SEQUENCE</scope>
</reference>